<proteinExistence type="predicted"/>
<dbReference type="AlphaFoldDB" id="A0A2T7NY16"/>
<name>A0A2T7NY16_POMCA</name>
<gene>
    <name evidence="1" type="ORF">C0Q70_13738</name>
</gene>
<dbReference type="EMBL" id="PZQS01000008">
    <property type="protein sequence ID" value="PVD26070.1"/>
    <property type="molecule type" value="Genomic_DNA"/>
</dbReference>
<dbReference type="Proteomes" id="UP000245119">
    <property type="component" value="Linkage Group LG8"/>
</dbReference>
<comment type="caution">
    <text evidence="1">The sequence shown here is derived from an EMBL/GenBank/DDBJ whole genome shotgun (WGS) entry which is preliminary data.</text>
</comment>
<reference evidence="1 2" key="1">
    <citation type="submission" date="2018-04" db="EMBL/GenBank/DDBJ databases">
        <title>The genome of golden apple snail Pomacea canaliculata provides insight into stress tolerance and invasive adaptation.</title>
        <authorList>
            <person name="Liu C."/>
            <person name="Liu B."/>
            <person name="Ren Y."/>
            <person name="Zhang Y."/>
            <person name="Wang H."/>
            <person name="Li S."/>
            <person name="Jiang F."/>
            <person name="Yin L."/>
            <person name="Zhang G."/>
            <person name="Qian W."/>
            <person name="Fan W."/>
        </authorList>
    </citation>
    <scope>NUCLEOTIDE SEQUENCE [LARGE SCALE GENOMIC DNA]</scope>
    <source>
        <strain evidence="1">SZHN2017</strain>
        <tissue evidence="1">Muscle</tissue>
    </source>
</reference>
<evidence type="ECO:0000313" key="1">
    <source>
        <dbReference type="EMBL" id="PVD26070.1"/>
    </source>
</evidence>
<evidence type="ECO:0000313" key="2">
    <source>
        <dbReference type="Proteomes" id="UP000245119"/>
    </source>
</evidence>
<sequence>MALLTGGVCDGGMEGWEVTQGFLPFSLFVPRTSRPTVRQLLHQRRFVCRRHVDPTESFQSTREDGTLLQSASSQLPAVLYISGFDSVCLLFDLQLSFRQTHCRALTRPAALQRSLAFNTPARRARLQLSMGQSAVFAPISHPTSATDEGRLLGEWEVVGGVGLKENRKGVQSVCP</sequence>
<protein>
    <submittedName>
        <fullName evidence="1">Uncharacterized protein</fullName>
    </submittedName>
</protein>
<keyword evidence="2" id="KW-1185">Reference proteome</keyword>
<organism evidence="1 2">
    <name type="scientific">Pomacea canaliculata</name>
    <name type="common">Golden apple snail</name>
    <dbReference type="NCBI Taxonomy" id="400727"/>
    <lineage>
        <taxon>Eukaryota</taxon>
        <taxon>Metazoa</taxon>
        <taxon>Spiralia</taxon>
        <taxon>Lophotrochozoa</taxon>
        <taxon>Mollusca</taxon>
        <taxon>Gastropoda</taxon>
        <taxon>Caenogastropoda</taxon>
        <taxon>Architaenioglossa</taxon>
        <taxon>Ampullarioidea</taxon>
        <taxon>Ampullariidae</taxon>
        <taxon>Pomacea</taxon>
    </lineage>
</organism>
<accession>A0A2T7NY16</accession>